<evidence type="ECO:0000256" key="3">
    <source>
        <dbReference type="ARBA" id="ARBA00022741"/>
    </source>
</evidence>
<dbReference type="AlphaFoldDB" id="A0A939EIX4"/>
<accession>A0A939EIX4</accession>
<dbReference type="Pfam" id="PF00289">
    <property type="entry name" value="Biotin_carb_N"/>
    <property type="match status" value="1"/>
</dbReference>
<gene>
    <name evidence="11" type="ORF">JF539_26745</name>
</gene>
<keyword evidence="5" id="KW-0809">Transit peptide</keyword>
<dbReference type="RefSeq" id="WP_207144287.1">
    <property type="nucleotide sequence ID" value="NZ_JAEKJZ010000009.1"/>
</dbReference>
<evidence type="ECO:0000259" key="10">
    <source>
        <dbReference type="PROSITE" id="PS50979"/>
    </source>
</evidence>
<dbReference type="Gene3D" id="2.40.50.100">
    <property type="match status" value="1"/>
</dbReference>
<comment type="cofactor">
    <cofactor evidence="1">
        <name>biotin</name>
        <dbReference type="ChEBI" id="CHEBI:57586"/>
    </cofactor>
</comment>
<evidence type="ECO:0000259" key="9">
    <source>
        <dbReference type="PROSITE" id="PS50975"/>
    </source>
</evidence>
<evidence type="ECO:0000256" key="7">
    <source>
        <dbReference type="PROSITE-ProRule" id="PRU00409"/>
    </source>
</evidence>
<reference evidence="11" key="1">
    <citation type="submission" date="2020-12" db="EMBL/GenBank/DDBJ databases">
        <title>Oil enriched cultivation method for isolating marine PHA-producing bacteria.</title>
        <authorList>
            <person name="Zheng W."/>
            <person name="Yu S."/>
            <person name="Huang Y."/>
        </authorList>
    </citation>
    <scope>NUCLEOTIDE SEQUENCE</scope>
    <source>
        <strain evidence="11">SY-2-12</strain>
    </source>
</reference>
<comment type="caution">
    <text evidence="11">The sequence shown here is derived from an EMBL/GenBank/DDBJ whole genome shotgun (WGS) entry which is preliminary data.</text>
</comment>
<dbReference type="Gene3D" id="3.30.1490.20">
    <property type="entry name" value="ATP-grasp fold, A domain"/>
    <property type="match status" value="1"/>
</dbReference>
<dbReference type="SUPFAM" id="SSF51230">
    <property type="entry name" value="Single hybrid motif"/>
    <property type="match status" value="1"/>
</dbReference>
<dbReference type="Pfam" id="PF00364">
    <property type="entry name" value="Biotin_lipoyl"/>
    <property type="match status" value="1"/>
</dbReference>
<evidence type="ECO:0000256" key="2">
    <source>
        <dbReference type="ARBA" id="ARBA00022598"/>
    </source>
</evidence>
<dbReference type="PROSITE" id="PS00188">
    <property type="entry name" value="BIOTIN"/>
    <property type="match status" value="1"/>
</dbReference>
<dbReference type="PROSITE" id="PS50968">
    <property type="entry name" value="BIOTINYL_LIPOYL"/>
    <property type="match status" value="1"/>
</dbReference>
<dbReference type="GO" id="GO:0016874">
    <property type="term" value="F:ligase activity"/>
    <property type="evidence" value="ECO:0007669"/>
    <property type="project" value="UniProtKB-KW"/>
</dbReference>
<dbReference type="Gene3D" id="3.30.470.20">
    <property type="entry name" value="ATP-grasp fold, B domain"/>
    <property type="match status" value="1"/>
</dbReference>
<dbReference type="InterPro" id="IPR016185">
    <property type="entry name" value="PreATP-grasp_dom_sf"/>
</dbReference>
<dbReference type="Pfam" id="PF02786">
    <property type="entry name" value="CPSase_L_D2"/>
    <property type="match status" value="1"/>
</dbReference>
<evidence type="ECO:0000256" key="6">
    <source>
        <dbReference type="ARBA" id="ARBA00023267"/>
    </source>
</evidence>
<dbReference type="InterPro" id="IPR005479">
    <property type="entry name" value="CPAse_ATP-bd"/>
</dbReference>
<dbReference type="InterPro" id="IPR011764">
    <property type="entry name" value="Biotin_carboxylation_dom"/>
</dbReference>
<dbReference type="SUPFAM" id="SSF51246">
    <property type="entry name" value="Rudiment single hybrid motif"/>
    <property type="match status" value="1"/>
</dbReference>
<dbReference type="SUPFAM" id="SSF52440">
    <property type="entry name" value="PreATP-grasp domain"/>
    <property type="match status" value="1"/>
</dbReference>
<dbReference type="PROSITE" id="PS50975">
    <property type="entry name" value="ATP_GRASP"/>
    <property type="match status" value="1"/>
</dbReference>
<dbReference type="FunFam" id="2.40.50.100:FF:000003">
    <property type="entry name" value="Acetyl-CoA carboxylase biotin carboxyl carrier protein"/>
    <property type="match status" value="1"/>
</dbReference>
<dbReference type="InterPro" id="IPR000089">
    <property type="entry name" value="Biotin_lipoyl"/>
</dbReference>
<keyword evidence="3 7" id="KW-0547">Nucleotide-binding</keyword>
<dbReference type="PANTHER" id="PTHR18866:SF33">
    <property type="entry name" value="METHYLCROTONOYL-COA CARBOXYLASE SUBUNIT ALPHA, MITOCHONDRIAL-RELATED"/>
    <property type="match status" value="1"/>
</dbReference>
<dbReference type="InterPro" id="IPR048429">
    <property type="entry name" value="MCC_alpha_BT"/>
</dbReference>
<dbReference type="InterPro" id="IPR011054">
    <property type="entry name" value="Rudment_hybrid_motif"/>
</dbReference>
<dbReference type="GO" id="GO:0005524">
    <property type="term" value="F:ATP binding"/>
    <property type="evidence" value="ECO:0007669"/>
    <property type="project" value="UniProtKB-UniRule"/>
</dbReference>
<evidence type="ECO:0000256" key="5">
    <source>
        <dbReference type="ARBA" id="ARBA00022946"/>
    </source>
</evidence>
<dbReference type="PROSITE" id="PS50979">
    <property type="entry name" value="BC"/>
    <property type="match status" value="1"/>
</dbReference>
<dbReference type="FunFam" id="3.40.50.20:FF:000010">
    <property type="entry name" value="Propionyl-CoA carboxylase subunit alpha"/>
    <property type="match status" value="1"/>
</dbReference>
<evidence type="ECO:0000313" key="12">
    <source>
        <dbReference type="Proteomes" id="UP000664096"/>
    </source>
</evidence>
<dbReference type="InterPro" id="IPR011761">
    <property type="entry name" value="ATP-grasp"/>
</dbReference>
<dbReference type="InterPro" id="IPR013815">
    <property type="entry name" value="ATP_grasp_subdomain_1"/>
</dbReference>
<proteinExistence type="predicted"/>
<dbReference type="Proteomes" id="UP000664096">
    <property type="component" value="Unassembled WGS sequence"/>
</dbReference>
<dbReference type="InterPro" id="IPR050856">
    <property type="entry name" value="Biotin_carboxylase_complex"/>
</dbReference>
<dbReference type="CDD" id="cd06850">
    <property type="entry name" value="biotinyl_domain"/>
    <property type="match status" value="1"/>
</dbReference>
<evidence type="ECO:0000256" key="4">
    <source>
        <dbReference type="ARBA" id="ARBA00022840"/>
    </source>
</evidence>
<dbReference type="Gene3D" id="3.30.700.40">
    <property type="match status" value="1"/>
</dbReference>
<evidence type="ECO:0000259" key="8">
    <source>
        <dbReference type="PROSITE" id="PS50968"/>
    </source>
</evidence>
<evidence type="ECO:0000313" key="11">
    <source>
        <dbReference type="EMBL" id="MBN9673985.1"/>
    </source>
</evidence>
<dbReference type="GO" id="GO:0046872">
    <property type="term" value="F:metal ion binding"/>
    <property type="evidence" value="ECO:0007669"/>
    <property type="project" value="InterPro"/>
</dbReference>
<dbReference type="Gene3D" id="3.40.50.20">
    <property type="match status" value="1"/>
</dbReference>
<feature type="domain" description="ATP-grasp" evidence="9">
    <location>
        <begin position="120"/>
        <end position="322"/>
    </location>
</feature>
<dbReference type="PANTHER" id="PTHR18866">
    <property type="entry name" value="CARBOXYLASE:PYRUVATE/ACETYL-COA/PROPIONYL-COA CARBOXYLASE"/>
    <property type="match status" value="1"/>
</dbReference>
<keyword evidence="2" id="KW-0436">Ligase</keyword>
<keyword evidence="6" id="KW-0092">Biotin</keyword>
<dbReference type="FunFam" id="3.30.470.20:FF:000028">
    <property type="entry name" value="Methylcrotonoyl-CoA carboxylase subunit alpha, mitochondrial"/>
    <property type="match status" value="1"/>
</dbReference>
<feature type="domain" description="Lipoyl-binding" evidence="8">
    <location>
        <begin position="579"/>
        <end position="657"/>
    </location>
</feature>
<dbReference type="InterPro" id="IPR011053">
    <property type="entry name" value="Single_hybrid_motif"/>
</dbReference>
<dbReference type="PROSITE" id="PS00867">
    <property type="entry name" value="CPSASE_2"/>
    <property type="match status" value="1"/>
</dbReference>
<sequence>MFTKILIANRGEIACRVIATARKLGIETVAVFSEADAKAKHVAMADEAYLIGAAPVGESYLKTDRIIEVCRKSGAQAVHPGYGFLSENPAFVEALEQAGIAFIGPSAKSIRAMGLKDAAKALMVEAGVPVVPGYHGDNQDPEFLKSQADEIGYPVLIKARAGGGGKGMRRVDDPGDFADALKGAQREGEASFGDGRVLIEKYLTKPRHIEIQVFGDSHGNAVHLFERDCSLQRRHQKVIEEAPAPGMPEDMRRAMGEAAVKAAKAIDYSGAGTIEFIADVSEGLKADRFYFMEMNTRLQVEHPVTEMITGEDLVEWQLHVAAGGALPKTQEELSFNGWAFEARLYAEDAPKGFLPAIGTLEHLSLPETSARIDSGVRAGDAITPYYDPMIAKIIVHGPTRQAALGKLLASLEATEVAGCVTNVGFLAALCRHDGFSQGDVDTGLIDRDLETLIAQPAMPGDAIALAALKALGLTKPATGADPYDTLAGWRLWSASRQFALLEIGGERRDVEVHALGHQHFAVHLEDGVRDYALVRVEGSGITFETDGRRAHGVVVEANGGLTVFLNGNAFTFGLTDTLSADDDAAGAGDQLIAPMPGLVKVLNASAGDTVIKDQPLIILEAMKMEHTLKAPRDGVIGEVLVSEGEQVTDGTVLLALAEEQDDAA</sequence>
<dbReference type="Pfam" id="PF02785">
    <property type="entry name" value="Biotin_carb_C"/>
    <property type="match status" value="1"/>
</dbReference>
<dbReference type="SMART" id="SM00878">
    <property type="entry name" value="Biotin_carb_C"/>
    <property type="match status" value="1"/>
</dbReference>
<dbReference type="SUPFAM" id="SSF56059">
    <property type="entry name" value="Glutathione synthetase ATP-binding domain-like"/>
    <property type="match status" value="1"/>
</dbReference>
<keyword evidence="4 7" id="KW-0067">ATP-binding</keyword>
<dbReference type="EMBL" id="JAEKJZ010000009">
    <property type="protein sequence ID" value="MBN9673985.1"/>
    <property type="molecule type" value="Genomic_DNA"/>
</dbReference>
<name>A0A939EIX4_9HYPH</name>
<dbReference type="InterPro" id="IPR001882">
    <property type="entry name" value="Biotin_BS"/>
</dbReference>
<dbReference type="FunFam" id="3.30.1490.20:FF:000003">
    <property type="entry name" value="acetyl-CoA carboxylase isoform X1"/>
    <property type="match status" value="1"/>
</dbReference>
<dbReference type="Pfam" id="PF21139">
    <property type="entry name" value="BT_MCC_alpha"/>
    <property type="match status" value="1"/>
</dbReference>
<protein>
    <submittedName>
        <fullName evidence="11">Acetyl/propionyl/methylcrotonyl-CoA carboxylase subunit alpha</fullName>
    </submittedName>
</protein>
<dbReference type="InterPro" id="IPR005482">
    <property type="entry name" value="Biotin_COase_C"/>
</dbReference>
<dbReference type="InterPro" id="IPR005481">
    <property type="entry name" value="BC-like_N"/>
</dbReference>
<evidence type="ECO:0000256" key="1">
    <source>
        <dbReference type="ARBA" id="ARBA00001953"/>
    </source>
</evidence>
<organism evidence="11 12">
    <name type="scientific">Roseibium aggregatum</name>
    <dbReference type="NCBI Taxonomy" id="187304"/>
    <lineage>
        <taxon>Bacteria</taxon>
        <taxon>Pseudomonadati</taxon>
        <taxon>Pseudomonadota</taxon>
        <taxon>Alphaproteobacteria</taxon>
        <taxon>Hyphomicrobiales</taxon>
        <taxon>Stappiaceae</taxon>
        <taxon>Roseibium</taxon>
    </lineage>
</organism>
<feature type="domain" description="Biotin carboxylation" evidence="10">
    <location>
        <begin position="1"/>
        <end position="450"/>
    </location>
</feature>